<organism evidence="1 2">
    <name type="scientific">Candidatus Mediterraneibacter faecavium</name>
    <dbReference type="NCBI Taxonomy" id="2838668"/>
    <lineage>
        <taxon>Bacteria</taxon>
        <taxon>Bacillati</taxon>
        <taxon>Bacillota</taxon>
        <taxon>Clostridia</taxon>
        <taxon>Lachnospirales</taxon>
        <taxon>Lachnospiraceae</taxon>
        <taxon>Mediterraneibacter</taxon>
    </lineage>
</organism>
<reference evidence="1" key="2">
    <citation type="submission" date="2021-04" db="EMBL/GenBank/DDBJ databases">
        <authorList>
            <person name="Gilroy R."/>
        </authorList>
    </citation>
    <scope>NUCLEOTIDE SEQUENCE</scope>
    <source>
        <strain evidence="1">CHK196-7946</strain>
    </source>
</reference>
<protein>
    <recommendedName>
        <fullName evidence="3">Transcriptional regulator, AbiEi antitoxin, Type IV TA system</fullName>
    </recommendedName>
</protein>
<sequence length="180" mass="21566">MLYSYEQCLEKYKSYYQIKKALQAKKIFFLEKGVYSDKESESEFTIILMKYPNAVVTLNTAFYYYGLSKRAPDKYYLATERGTSAIRDPRVVQIFENSGKLHLGEVKAEHNDRSFRIYDKERMLVELLRHKNQFPFEYYKEILLNYRQMIHGLDIPRIYDYICALPKSKMVKNAFRLEVL</sequence>
<gene>
    <name evidence="1" type="ORF">H9697_04370</name>
</gene>
<dbReference type="Proteomes" id="UP000823902">
    <property type="component" value="Unassembled WGS sequence"/>
</dbReference>
<evidence type="ECO:0008006" key="3">
    <source>
        <dbReference type="Google" id="ProtNLM"/>
    </source>
</evidence>
<comment type="caution">
    <text evidence="1">The sequence shown here is derived from an EMBL/GenBank/DDBJ whole genome shotgun (WGS) entry which is preliminary data.</text>
</comment>
<reference evidence="1" key="1">
    <citation type="journal article" date="2021" name="PeerJ">
        <title>Extensive microbial diversity within the chicken gut microbiome revealed by metagenomics and culture.</title>
        <authorList>
            <person name="Gilroy R."/>
            <person name="Ravi A."/>
            <person name="Getino M."/>
            <person name="Pursley I."/>
            <person name="Horton D.L."/>
            <person name="Alikhan N.F."/>
            <person name="Baker D."/>
            <person name="Gharbi K."/>
            <person name="Hall N."/>
            <person name="Watson M."/>
            <person name="Adriaenssens E.M."/>
            <person name="Foster-Nyarko E."/>
            <person name="Jarju S."/>
            <person name="Secka A."/>
            <person name="Antonio M."/>
            <person name="Oren A."/>
            <person name="Chaudhuri R.R."/>
            <person name="La Ragione R."/>
            <person name="Hildebrand F."/>
            <person name="Pallen M.J."/>
        </authorList>
    </citation>
    <scope>NUCLEOTIDE SEQUENCE</scope>
    <source>
        <strain evidence="1">CHK196-7946</strain>
    </source>
</reference>
<accession>A0A9D2TL00</accession>
<evidence type="ECO:0000313" key="2">
    <source>
        <dbReference type="Proteomes" id="UP000823902"/>
    </source>
</evidence>
<evidence type="ECO:0000313" key="1">
    <source>
        <dbReference type="EMBL" id="HJC74170.1"/>
    </source>
</evidence>
<name>A0A9D2TL00_9FIRM</name>
<dbReference type="EMBL" id="DWVY01000019">
    <property type="protein sequence ID" value="HJC74170.1"/>
    <property type="molecule type" value="Genomic_DNA"/>
</dbReference>
<proteinExistence type="predicted"/>
<dbReference type="AlphaFoldDB" id="A0A9D2TL00"/>